<accession>A0A1H3TT14</accession>
<dbReference type="Proteomes" id="UP000183417">
    <property type="component" value="Unassembled WGS sequence"/>
</dbReference>
<reference evidence="1 2" key="1">
    <citation type="submission" date="2016-10" db="EMBL/GenBank/DDBJ databases">
        <authorList>
            <person name="de Groot N.N."/>
        </authorList>
    </citation>
    <scope>NUCLEOTIDE SEQUENCE [LARGE SCALE GENOMIC DNA]</scope>
    <source>
        <strain evidence="1 2">LMG 24775</strain>
    </source>
</reference>
<dbReference type="RefSeq" id="WP_074923706.1">
    <property type="nucleotide sequence ID" value="NZ_CP141274.1"/>
</dbReference>
<proteinExistence type="predicted"/>
<dbReference type="AlphaFoldDB" id="A0A1H3TT14"/>
<sequence>MTTTTTPQIGDRTTREIIWDHIQEMAHLGQNITRQRLMELTGKSYHIIDDHVSRMISEDGILRRTTDGVYELVKGPGAPRPTSVTDLEDGMTLIEVGDQQMRVWPRELRNIAIRLQGNAMQHSNLQLQHDVGLLAQEIQLQQAATRREMAARIKELEGKLKALEGRRVAPSPQMDLLAGAMVQ</sequence>
<protein>
    <submittedName>
        <fullName evidence="1">Uncharacterized protein</fullName>
    </submittedName>
</protein>
<dbReference type="EMBL" id="FNPE01000032">
    <property type="protein sequence ID" value="SDZ53354.1"/>
    <property type="molecule type" value="Genomic_DNA"/>
</dbReference>
<name>A0A1H3TT14_9BURK</name>
<evidence type="ECO:0000313" key="2">
    <source>
        <dbReference type="Proteomes" id="UP000183417"/>
    </source>
</evidence>
<gene>
    <name evidence="1" type="ORF">SAMN05421547_13246</name>
</gene>
<evidence type="ECO:0000313" key="1">
    <source>
        <dbReference type="EMBL" id="SDZ53354.1"/>
    </source>
</evidence>
<organism evidence="1 2">
    <name type="scientific">Delftia lacustris</name>
    <dbReference type="NCBI Taxonomy" id="558537"/>
    <lineage>
        <taxon>Bacteria</taxon>
        <taxon>Pseudomonadati</taxon>
        <taxon>Pseudomonadota</taxon>
        <taxon>Betaproteobacteria</taxon>
        <taxon>Burkholderiales</taxon>
        <taxon>Comamonadaceae</taxon>
        <taxon>Delftia</taxon>
    </lineage>
</organism>
<dbReference type="GeneID" id="94691380"/>